<evidence type="ECO:0000259" key="3">
    <source>
        <dbReference type="SMART" id="SM00906"/>
    </source>
</evidence>
<dbReference type="GO" id="GO:0003677">
    <property type="term" value="F:DNA binding"/>
    <property type="evidence" value="ECO:0007669"/>
    <property type="project" value="InterPro"/>
</dbReference>
<feature type="region of interest" description="Disordered" evidence="2">
    <location>
        <begin position="77"/>
        <end position="143"/>
    </location>
</feature>
<accession>A0A9W4IXJ5</accession>
<feature type="domain" description="Xylanolytic transcriptional activator regulatory" evidence="3">
    <location>
        <begin position="349"/>
        <end position="424"/>
    </location>
</feature>
<evidence type="ECO:0000256" key="2">
    <source>
        <dbReference type="SAM" id="MobiDB-lite"/>
    </source>
</evidence>
<dbReference type="InterPro" id="IPR050987">
    <property type="entry name" value="AtrR-like"/>
</dbReference>
<dbReference type="CDD" id="cd12148">
    <property type="entry name" value="fungal_TF_MHR"/>
    <property type="match status" value="1"/>
</dbReference>
<dbReference type="PANTHER" id="PTHR46910:SF5">
    <property type="entry name" value="ZN(II)2CYS6 TRANSCRIPTION FACTOR (EUROFUNG)"/>
    <property type="match status" value="1"/>
</dbReference>
<dbReference type="OrthoDB" id="9834376at2759"/>
<dbReference type="Proteomes" id="UP001152649">
    <property type="component" value="Unassembled WGS sequence"/>
</dbReference>
<evidence type="ECO:0000313" key="5">
    <source>
        <dbReference type="Proteomes" id="UP001152649"/>
    </source>
</evidence>
<reference evidence="4" key="1">
    <citation type="submission" date="2021-07" db="EMBL/GenBank/DDBJ databases">
        <authorList>
            <person name="Branca A.L. A."/>
        </authorList>
    </citation>
    <scope>NUCLEOTIDE SEQUENCE</scope>
</reference>
<name>A0A9W4IXJ5_9EURO</name>
<proteinExistence type="predicted"/>
<dbReference type="GO" id="GO:0006351">
    <property type="term" value="P:DNA-templated transcription"/>
    <property type="evidence" value="ECO:0007669"/>
    <property type="project" value="InterPro"/>
</dbReference>
<dbReference type="GO" id="GO:0003700">
    <property type="term" value="F:DNA-binding transcription factor activity"/>
    <property type="evidence" value="ECO:0007669"/>
    <property type="project" value="InterPro"/>
</dbReference>
<comment type="caution">
    <text evidence="4">The sequence shown here is derived from an EMBL/GenBank/DDBJ whole genome shotgun (WGS) entry which is preliminary data.</text>
</comment>
<dbReference type="AlphaFoldDB" id="A0A9W4IXJ5"/>
<feature type="compositionally biased region" description="Polar residues" evidence="2">
    <location>
        <begin position="107"/>
        <end position="122"/>
    </location>
</feature>
<dbReference type="EMBL" id="CAJVPG010000133">
    <property type="protein sequence ID" value="CAG8359458.1"/>
    <property type="molecule type" value="Genomic_DNA"/>
</dbReference>
<keyword evidence="5" id="KW-1185">Reference proteome</keyword>
<dbReference type="PANTHER" id="PTHR46910">
    <property type="entry name" value="TRANSCRIPTION FACTOR PDR1"/>
    <property type="match status" value="1"/>
</dbReference>
<feature type="region of interest" description="Disordered" evidence="2">
    <location>
        <begin position="666"/>
        <end position="707"/>
    </location>
</feature>
<dbReference type="SMART" id="SM00906">
    <property type="entry name" value="Fungal_trans"/>
    <property type="match status" value="1"/>
</dbReference>
<keyword evidence="1" id="KW-0539">Nucleus</keyword>
<sequence length="744" mass="83141">MTYGSRSSVTEKSLAQAVLAPKFLVFARDRRDAVHPCLSMARVDQLSILLAEPICRNEKVKQRHIYIRSLRETAAPHSTTHSHCFPAEPPAEESHSAGEHSGPENLGSVSQPRSGSPHTSSLPEIPRPISMPEDGIRDPVDYTNSTSDMIRQELASHHNLSSRQFMVLQSALSLVGRFVSSSHNIEHTQQEKGADDANAMPPSDLPHEMFYNLLGVNIHSHWPDHISAKTLERICLVVGDGTASPQLARQYMLCILSKAVIFISRWLRSPMSQGLANSLEKSRNSYITSGLRCLHHIDFTRSPTLPMLQALLSGVSTSKFIFYIPQGCCSVADIIKATLVQLLGQTSRSWVLTSFASRGLVALGYHQLTPALLASQQRDEIRDCIHWCYYMDKTLSMLLVRSSSLPDLPYNPATLVKPEPENPLSYKVKIMVKLAYVQDLYLNALAERQKNRPYPSNLVESLQLELYSVRLEILEVKIDPYHSFSQTDCVKSRPNHTATPILKSEWDAVDFTYFSIACTALRLDSIYLHDHKKREECVQCARKCLQAMQECHAYVSSTSKTTPDSLFWTVLLYPLTPFFVIFCNIVATSNASDLMLLKEATATVASIGENFSFSMNLHSLLSQLIHLCSLLENPGRQPSITNTADITSNDESSVPPNLSISMIAKSSQEDQQVQEPTVSDPTSGLHTQTNSNFDYSSLDQSSDQNGSKRNSIWDGGLLWDFFNIQPSVEWFDASYNDFLEPPLD</sequence>
<organism evidence="4 5">
    <name type="scientific">Penicillium salamii</name>
    <dbReference type="NCBI Taxonomy" id="1612424"/>
    <lineage>
        <taxon>Eukaryota</taxon>
        <taxon>Fungi</taxon>
        <taxon>Dikarya</taxon>
        <taxon>Ascomycota</taxon>
        <taxon>Pezizomycotina</taxon>
        <taxon>Eurotiomycetes</taxon>
        <taxon>Eurotiomycetidae</taxon>
        <taxon>Eurotiales</taxon>
        <taxon>Aspergillaceae</taxon>
        <taxon>Penicillium</taxon>
    </lineage>
</organism>
<dbReference type="GO" id="GO:0008270">
    <property type="term" value="F:zinc ion binding"/>
    <property type="evidence" value="ECO:0007669"/>
    <property type="project" value="InterPro"/>
</dbReference>
<evidence type="ECO:0000313" key="4">
    <source>
        <dbReference type="EMBL" id="CAG8359458.1"/>
    </source>
</evidence>
<gene>
    <name evidence="4" type="ORF">PSALAMII_LOCUS3640</name>
</gene>
<protein>
    <recommendedName>
        <fullName evidence="3">Xylanolytic transcriptional activator regulatory domain-containing protein</fullName>
    </recommendedName>
</protein>
<evidence type="ECO:0000256" key="1">
    <source>
        <dbReference type="ARBA" id="ARBA00023242"/>
    </source>
</evidence>
<feature type="compositionally biased region" description="Basic and acidic residues" evidence="2">
    <location>
        <begin position="92"/>
        <end position="102"/>
    </location>
</feature>
<dbReference type="InterPro" id="IPR007219">
    <property type="entry name" value="XnlR_reg_dom"/>
</dbReference>